<dbReference type="EMBL" id="KN833237">
    <property type="protein sequence ID" value="KIM71672.1"/>
    <property type="molecule type" value="Genomic_DNA"/>
</dbReference>
<proteinExistence type="predicted"/>
<keyword evidence="6" id="KW-1185">Reference proteome</keyword>
<dbReference type="InterPro" id="IPR003347">
    <property type="entry name" value="JmjC_dom"/>
</dbReference>
<dbReference type="SUPFAM" id="SSF51197">
    <property type="entry name" value="Clavaminate synthase-like"/>
    <property type="match status" value="1"/>
</dbReference>
<sequence length="745" mass="84017">MTTTRSMPHDVVVQKYACAQRSKLASVFKDLTKCIHCINVRASSPHCRFNGFRAFDLGSKQTTFLSKPSIKPLYPQVFNRPITKEDIELKKRACAETLLPILLRESEHCSRPNLIRHSRQLKTRILCDVCKTSLFALSWLCPTCGQDFCNECACNMNTNPNFQKATCPSKASHLHSLDNLCPVTRFEEQELVETIESMKHDLDNKLPNSSWNPPISVPELVPEVPRYKQGMLKISDFLHEWSKGLPLVITDLMIQGSWDPQYFIDHFGWMPVTVVNCETGDTKQSTVTKFFSLFLHPEDRTGPWAGIWKLKDWPPQRDFKTEFPEVFEAFSKCIPFADVTALNGALNLAAHLPMNGVSPDVGPKMYNSNGSDVDDPYGSTRLHKDMTDALNLMVWAAQFPDGKPGYALWHLFPPEATGIIQQFLCVDEGFPEAGDLINGQCVYLNTGLLERLHQKRGVRPHVVYQYPGQAVFIPAGWAHQVYFFPCVKYFTHGHCSQVGNKSDAIKIACDFISLQNLAETSRVSSELREHRLTSQWGEDILALYDTLYHAYRSFPTVLGTILHTSNGQDLCEISPEVSTMAVDLYPPGASAMEVDNPPSTSQEVSAMGIDNSPLPHASHTPPGRLRRLQLRHLNQKQKRMDAILEERAANPGKDFICPLCPGDSYFNRGRAEFIAITPPGYTGIQKLRRDFASQGQFLMNASCTNSCHILTVSHVRHPVFISRQLECRRIVPKNPLQFCYQRISA</sequence>
<accession>A0A0C3B341</accession>
<dbReference type="Pfam" id="PF02373">
    <property type="entry name" value="JmjC"/>
    <property type="match status" value="1"/>
</dbReference>
<dbReference type="Proteomes" id="UP000054166">
    <property type="component" value="Unassembled WGS sequence"/>
</dbReference>
<dbReference type="AlphaFoldDB" id="A0A0C3B341"/>
<evidence type="ECO:0000313" key="6">
    <source>
        <dbReference type="Proteomes" id="UP000054166"/>
    </source>
</evidence>
<keyword evidence="3" id="KW-0539">Nucleus</keyword>
<dbReference type="GO" id="GO:0046872">
    <property type="term" value="F:metal ion binding"/>
    <property type="evidence" value="ECO:0007669"/>
    <property type="project" value="UniProtKB-KW"/>
</dbReference>
<keyword evidence="2" id="KW-0479">Metal-binding</keyword>
<evidence type="ECO:0000256" key="1">
    <source>
        <dbReference type="ARBA" id="ARBA00004123"/>
    </source>
</evidence>
<dbReference type="GO" id="GO:0000785">
    <property type="term" value="C:chromatin"/>
    <property type="evidence" value="ECO:0007669"/>
    <property type="project" value="TreeGrafter"/>
</dbReference>
<reference evidence="5 6" key="1">
    <citation type="submission" date="2014-04" db="EMBL/GenBank/DDBJ databases">
        <authorList>
            <consortium name="DOE Joint Genome Institute"/>
            <person name="Kuo A."/>
            <person name="Tarkka M."/>
            <person name="Buscot F."/>
            <person name="Kohler A."/>
            <person name="Nagy L.G."/>
            <person name="Floudas D."/>
            <person name="Copeland A."/>
            <person name="Barry K.W."/>
            <person name="Cichocki N."/>
            <person name="Veneault-Fourrey C."/>
            <person name="LaButti K."/>
            <person name="Lindquist E.A."/>
            <person name="Lipzen A."/>
            <person name="Lundell T."/>
            <person name="Morin E."/>
            <person name="Murat C."/>
            <person name="Sun H."/>
            <person name="Tunlid A."/>
            <person name="Henrissat B."/>
            <person name="Grigoriev I.V."/>
            <person name="Hibbett D.S."/>
            <person name="Martin F."/>
            <person name="Nordberg H.P."/>
            <person name="Cantor M.N."/>
            <person name="Hua S.X."/>
        </authorList>
    </citation>
    <scope>NUCLEOTIDE SEQUENCE [LARGE SCALE GENOMIC DNA]</scope>
    <source>
        <strain evidence="5 6">F 1598</strain>
    </source>
</reference>
<protein>
    <recommendedName>
        <fullName evidence="4">JmjC domain-containing protein</fullName>
    </recommendedName>
</protein>
<dbReference type="HOGENOM" id="CLU_390344_0_0_1"/>
<evidence type="ECO:0000256" key="2">
    <source>
        <dbReference type="ARBA" id="ARBA00022723"/>
    </source>
</evidence>
<dbReference type="OrthoDB" id="1667110at2759"/>
<dbReference type="SMART" id="SM00558">
    <property type="entry name" value="JmjC"/>
    <property type="match status" value="1"/>
</dbReference>
<reference evidence="6" key="2">
    <citation type="submission" date="2015-01" db="EMBL/GenBank/DDBJ databases">
        <title>Evolutionary Origins and Diversification of the Mycorrhizal Mutualists.</title>
        <authorList>
            <consortium name="DOE Joint Genome Institute"/>
            <consortium name="Mycorrhizal Genomics Consortium"/>
            <person name="Kohler A."/>
            <person name="Kuo A."/>
            <person name="Nagy L.G."/>
            <person name="Floudas D."/>
            <person name="Copeland A."/>
            <person name="Barry K.W."/>
            <person name="Cichocki N."/>
            <person name="Veneault-Fourrey C."/>
            <person name="LaButti K."/>
            <person name="Lindquist E.A."/>
            <person name="Lipzen A."/>
            <person name="Lundell T."/>
            <person name="Morin E."/>
            <person name="Murat C."/>
            <person name="Riley R."/>
            <person name="Ohm R."/>
            <person name="Sun H."/>
            <person name="Tunlid A."/>
            <person name="Henrissat B."/>
            <person name="Grigoriev I.V."/>
            <person name="Hibbett D.S."/>
            <person name="Martin F."/>
        </authorList>
    </citation>
    <scope>NUCLEOTIDE SEQUENCE [LARGE SCALE GENOMIC DNA]</scope>
    <source>
        <strain evidence="6">F 1598</strain>
    </source>
</reference>
<dbReference type="GO" id="GO:0032454">
    <property type="term" value="F:histone H3K9 demethylase activity"/>
    <property type="evidence" value="ECO:0007669"/>
    <property type="project" value="InterPro"/>
</dbReference>
<evidence type="ECO:0000313" key="5">
    <source>
        <dbReference type="EMBL" id="KIM71672.1"/>
    </source>
</evidence>
<dbReference type="Gene3D" id="2.60.120.650">
    <property type="entry name" value="Cupin"/>
    <property type="match status" value="1"/>
</dbReference>
<dbReference type="GO" id="GO:0003712">
    <property type="term" value="F:transcription coregulator activity"/>
    <property type="evidence" value="ECO:0007669"/>
    <property type="project" value="TreeGrafter"/>
</dbReference>
<dbReference type="GO" id="GO:0006357">
    <property type="term" value="P:regulation of transcription by RNA polymerase II"/>
    <property type="evidence" value="ECO:0007669"/>
    <property type="project" value="TreeGrafter"/>
</dbReference>
<dbReference type="PROSITE" id="PS51184">
    <property type="entry name" value="JMJC"/>
    <property type="match status" value="1"/>
</dbReference>
<dbReference type="STRING" id="765440.A0A0C3B341"/>
<name>A0A0C3B341_PILCF</name>
<dbReference type="PANTHER" id="PTHR12549:SF38">
    <property type="entry name" value="JMJC DOMAIN-CONTAINING HISTONE DEMETHYLASE 2, ISOFORM A"/>
    <property type="match status" value="1"/>
</dbReference>
<organism evidence="5 6">
    <name type="scientific">Piloderma croceum (strain F 1598)</name>
    <dbReference type="NCBI Taxonomy" id="765440"/>
    <lineage>
        <taxon>Eukaryota</taxon>
        <taxon>Fungi</taxon>
        <taxon>Dikarya</taxon>
        <taxon>Basidiomycota</taxon>
        <taxon>Agaricomycotina</taxon>
        <taxon>Agaricomycetes</taxon>
        <taxon>Agaricomycetidae</taxon>
        <taxon>Atheliales</taxon>
        <taxon>Atheliaceae</taxon>
        <taxon>Piloderma</taxon>
    </lineage>
</organism>
<dbReference type="GO" id="GO:0000118">
    <property type="term" value="C:histone deacetylase complex"/>
    <property type="evidence" value="ECO:0007669"/>
    <property type="project" value="TreeGrafter"/>
</dbReference>
<dbReference type="GO" id="GO:0031490">
    <property type="term" value="F:chromatin DNA binding"/>
    <property type="evidence" value="ECO:0007669"/>
    <property type="project" value="TreeGrafter"/>
</dbReference>
<dbReference type="InParanoid" id="A0A0C3B341"/>
<dbReference type="PANTHER" id="PTHR12549">
    <property type="entry name" value="JMJC DOMAIN-CONTAINING HISTONE DEMETHYLATION PROTEIN"/>
    <property type="match status" value="1"/>
</dbReference>
<evidence type="ECO:0000256" key="3">
    <source>
        <dbReference type="ARBA" id="ARBA00023242"/>
    </source>
</evidence>
<comment type="subcellular location">
    <subcellularLocation>
        <location evidence="1">Nucleus</location>
    </subcellularLocation>
</comment>
<evidence type="ECO:0000259" key="4">
    <source>
        <dbReference type="PROSITE" id="PS51184"/>
    </source>
</evidence>
<dbReference type="InterPro" id="IPR045109">
    <property type="entry name" value="LSDs-like"/>
</dbReference>
<gene>
    <name evidence="5" type="ORF">PILCRDRAFT_751266</name>
</gene>
<feature type="domain" description="JmjC" evidence="4">
    <location>
        <begin position="341"/>
        <end position="528"/>
    </location>
</feature>